<gene>
    <name evidence="1" type="ORF">F2Q69_00029644</name>
</gene>
<dbReference type="Proteomes" id="UP000712600">
    <property type="component" value="Unassembled WGS sequence"/>
</dbReference>
<comment type="caution">
    <text evidence="1">The sequence shown here is derived from an EMBL/GenBank/DDBJ whole genome shotgun (WGS) entry which is preliminary data.</text>
</comment>
<evidence type="ECO:0000313" key="1">
    <source>
        <dbReference type="EMBL" id="KAF3586630.1"/>
    </source>
</evidence>
<dbReference type="AlphaFoldDB" id="A0A8S9S0N9"/>
<dbReference type="EMBL" id="QGKX02000088">
    <property type="protein sequence ID" value="KAF3586630.1"/>
    <property type="molecule type" value="Genomic_DNA"/>
</dbReference>
<proteinExistence type="predicted"/>
<reference evidence="1" key="1">
    <citation type="submission" date="2019-12" db="EMBL/GenBank/DDBJ databases">
        <title>Genome sequencing and annotation of Brassica cretica.</title>
        <authorList>
            <person name="Studholme D.J."/>
            <person name="Sarris P."/>
        </authorList>
    </citation>
    <scope>NUCLEOTIDE SEQUENCE</scope>
    <source>
        <strain evidence="1">PFS-109/04</strain>
        <tissue evidence="1">Leaf</tissue>
    </source>
</reference>
<sequence>MHQLEQRLMGNKRLMDIEACGSMHACDLKKGRRAVNADTVVHCDIDVMYMTSLLGTPSYHVLAGRTDVGH</sequence>
<organism evidence="1 2">
    <name type="scientific">Brassica cretica</name>
    <name type="common">Mustard</name>
    <dbReference type="NCBI Taxonomy" id="69181"/>
    <lineage>
        <taxon>Eukaryota</taxon>
        <taxon>Viridiplantae</taxon>
        <taxon>Streptophyta</taxon>
        <taxon>Embryophyta</taxon>
        <taxon>Tracheophyta</taxon>
        <taxon>Spermatophyta</taxon>
        <taxon>Magnoliopsida</taxon>
        <taxon>eudicotyledons</taxon>
        <taxon>Gunneridae</taxon>
        <taxon>Pentapetalae</taxon>
        <taxon>rosids</taxon>
        <taxon>malvids</taxon>
        <taxon>Brassicales</taxon>
        <taxon>Brassicaceae</taxon>
        <taxon>Brassiceae</taxon>
        <taxon>Brassica</taxon>
    </lineage>
</organism>
<name>A0A8S9S0N9_BRACR</name>
<protein>
    <submittedName>
        <fullName evidence="1">Uncharacterized protein</fullName>
    </submittedName>
</protein>
<accession>A0A8S9S0N9</accession>
<evidence type="ECO:0000313" key="2">
    <source>
        <dbReference type="Proteomes" id="UP000712600"/>
    </source>
</evidence>